<accession>A0A6N8HWR7</accession>
<dbReference type="EMBL" id="VWXL01000024">
    <property type="protein sequence ID" value="MVB10284.1"/>
    <property type="molecule type" value="Genomic_DNA"/>
</dbReference>
<gene>
    <name evidence="2" type="ORF">CAFE_09660</name>
</gene>
<protein>
    <submittedName>
        <fullName evidence="2">Uncharacterized protein</fullName>
    </submittedName>
</protein>
<sequence length="140" mass="15054">MLKSKSKKLVALCCVVALMVTCAVPAFAAAVSWSTTFPAFKSWTDVKSGTKSTTYAANNTVAVSIDNYDSYASEGEFFARAYYNGGWHDVSQSKAIYASQAQDLILNDPSATNGITLMLVGRNQNISAYNVSARGTVDFH</sequence>
<evidence type="ECO:0000313" key="3">
    <source>
        <dbReference type="Proteomes" id="UP000469440"/>
    </source>
</evidence>
<dbReference type="RefSeq" id="WP_156989972.1">
    <property type="nucleotide sequence ID" value="NZ_VWXL01000024.1"/>
</dbReference>
<proteinExistence type="predicted"/>
<dbReference type="AlphaFoldDB" id="A0A6N8HWR7"/>
<keyword evidence="3" id="KW-1185">Reference proteome</keyword>
<dbReference type="Proteomes" id="UP000469440">
    <property type="component" value="Unassembled WGS sequence"/>
</dbReference>
<reference evidence="2 3" key="1">
    <citation type="submission" date="2019-09" db="EMBL/GenBank/DDBJ databases">
        <title>Genome sequence of Clostridium sp. EA1.</title>
        <authorList>
            <person name="Poehlein A."/>
            <person name="Bengelsdorf F.R."/>
            <person name="Daniel R."/>
        </authorList>
    </citation>
    <scope>NUCLEOTIDE SEQUENCE [LARGE SCALE GENOMIC DNA]</scope>
    <source>
        <strain evidence="2 3">EA1</strain>
    </source>
</reference>
<evidence type="ECO:0000256" key="1">
    <source>
        <dbReference type="SAM" id="SignalP"/>
    </source>
</evidence>
<organism evidence="2 3">
    <name type="scientific">Caproicibacter fermentans</name>
    <dbReference type="NCBI Taxonomy" id="2576756"/>
    <lineage>
        <taxon>Bacteria</taxon>
        <taxon>Bacillati</taxon>
        <taxon>Bacillota</taxon>
        <taxon>Clostridia</taxon>
        <taxon>Eubacteriales</taxon>
        <taxon>Acutalibacteraceae</taxon>
        <taxon>Caproicibacter</taxon>
    </lineage>
</organism>
<feature type="signal peptide" evidence="1">
    <location>
        <begin position="1"/>
        <end position="28"/>
    </location>
</feature>
<comment type="caution">
    <text evidence="2">The sequence shown here is derived from an EMBL/GenBank/DDBJ whole genome shotgun (WGS) entry which is preliminary data.</text>
</comment>
<feature type="chain" id="PRO_5027043685" evidence="1">
    <location>
        <begin position="29"/>
        <end position="140"/>
    </location>
</feature>
<evidence type="ECO:0000313" key="2">
    <source>
        <dbReference type="EMBL" id="MVB10284.1"/>
    </source>
</evidence>
<keyword evidence="1" id="KW-0732">Signal</keyword>
<name>A0A6N8HWR7_9FIRM</name>